<sequence>MTWTDLQEQRPIQPVIVWLPPSEPGVSDPDATSIVCQRTHAGYTIELILNFKLGPRYPARPSRSQEANPRAGLSMQISRLCRRHRHRSCRKPLRSAAEVEIRSSSHGR</sequence>
<gene>
    <name evidence="1" type="ORF">MYCIT1_LOCUS34687</name>
</gene>
<dbReference type="EMBL" id="CAVNYO010000460">
    <property type="protein sequence ID" value="CAK5282710.1"/>
    <property type="molecule type" value="Genomic_DNA"/>
</dbReference>
<protein>
    <submittedName>
        <fullName evidence="1">Uncharacterized protein</fullName>
    </submittedName>
</protein>
<name>A0AAD2HWZ3_9AGAR</name>
<dbReference type="AlphaFoldDB" id="A0AAD2HWZ3"/>
<reference evidence="1" key="1">
    <citation type="submission" date="2023-11" db="EMBL/GenBank/DDBJ databases">
        <authorList>
            <person name="De Vega J J."/>
            <person name="De Vega J J."/>
        </authorList>
    </citation>
    <scope>NUCLEOTIDE SEQUENCE</scope>
</reference>
<accession>A0AAD2HWZ3</accession>
<comment type="caution">
    <text evidence="1">The sequence shown here is derived from an EMBL/GenBank/DDBJ whole genome shotgun (WGS) entry which is preliminary data.</text>
</comment>
<organism evidence="1 2">
    <name type="scientific">Mycena citricolor</name>
    <dbReference type="NCBI Taxonomy" id="2018698"/>
    <lineage>
        <taxon>Eukaryota</taxon>
        <taxon>Fungi</taxon>
        <taxon>Dikarya</taxon>
        <taxon>Basidiomycota</taxon>
        <taxon>Agaricomycotina</taxon>
        <taxon>Agaricomycetes</taxon>
        <taxon>Agaricomycetidae</taxon>
        <taxon>Agaricales</taxon>
        <taxon>Marasmiineae</taxon>
        <taxon>Mycenaceae</taxon>
        <taxon>Mycena</taxon>
    </lineage>
</organism>
<dbReference type="Proteomes" id="UP001295794">
    <property type="component" value="Unassembled WGS sequence"/>
</dbReference>
<evidence type="ECO:0000313" key="1">
    <source>
        <dbReference type="EMBL" id="CAK5282710.1"/>
    </source>
</evidence>
<keyword evidence="2" id="KW-1185">Reference proteome</keyword>
<proteinExistence type="predicted"/>
<evidence type="ECO:0000313" key="2">
    <source>
        <dbReference type="Proteomes" id="UP001295794"/>
    </source>
</evidence>